<dbReference type="Proteomes" id="UP000814140">
    <property type="component" value="Unassembled WGS sequence"/>
</dbReference>
<keyword evidence="1" id="KW-0648">Protein biosynthesis</keyword>
<proteinExistence type="predicted"/>
<evidence type="ECO:0000313" key="1">
    <source>
        <dbReference type="EMBL" id="KAI0062112.1"/>
    </source>
</evidence>
<reference evidence="1" key="2">
    <citation type="journal article" date="2022" name="New Phytol.">
        <title>Evolutionary transition to the ectomycorrhizal habit in the genomes of a hyperdiverse lineage of mushroom-forming fungi.</title>
        <authorList>
            <person name="Looney B."/>
            <person name="Miyauchi S."/>
            <person name="Morin E."/>
            <person name="Drula E."/>
            <person name="Courty P.E."/>
            <person name="Kohler A."/>
            <person name="Kuo A."/>
            <person name="LaButti K."/>
            <person name="Pangilinan J."/>
            <person name="Lipzen A."/>
            <person name="Riley R."/>
            <person name="Andreopoulos W."/>
            <person name="He G."/>
            <person name="Johnson J."/>
            <person name="Nolan M."/>
            <person name="Tritt A."/>
            <person name="Barry K.W."/>
            <person name="Grigoriev I.V."/>
            <person name="Nagy L.G."/>
            <person name="Hibbett D."/>
            <person name="Henrissat B."/>
            <person name="Matheny P.B."/>
            <person name="Labbe J."/>
            <person name="Martin F.M."/>
        </authorList>
    </citation>
    <scope>NUCLEOTIDE SEQUENCE</scope>
    <source>
        <strain evidence="1">HHB10654</strain>
    </source>
</reference>
<organism evidence="1 2">
    <name type="scientific">Artomyces pyxidatus</name>
    <dbReference type="NCBI Taxonomy" id="48021"/>
    <lineage>
        <taxon>Eukaryota</taxon>
        <taxon>Fungi</taxon>
        <taxon>Dikarya</taxon>
        <taxon>Basidiomycota</taxon>
        <taxon>Agaricomycotina</taxon>
        <taxon>Agaricomycetes</taxon>
        <taxon>Russulales</taxon>
        <taxon>Auriscalpiaceae</taxon>
        <taxon>Artomyces</taxon>
    </lineage>
</organism>
<dbReference type="EMBL" id="MU277209">
    <property type="protein sequence ID" value="KAI0062112.1"/>
    <property type="molecule type" value="Genomic_DNA"/>
</dbReference>
<accession>A0ACB8T152</accession>
<gene>
    <name evidence="1" type="ORF">BV25DRAFT_696021</name>
</gene>
<comment type="caution">
    <text evidence="1">The sequence shown here is derived from an EMBL/GenBank/DDBJ whole genome shotgun (WGS) entry which is preliminary data.</text>
</comment>
<sequence>MRSTKACAPGDEVAVPRPRVKECNLVRAQKALGLVGGTPDYESVSGFEAPEVAARTYQYSADGRLFAYAIPSGVRIHQAEGAVLLQELLIPNVVELNFSPRGTYLSIWERPVKLEDGAQHKNLRVFSVSTGDELISFTQKTQDGWDLQYTISESHAIRLVGQEIQVYSPAEWGKGIVDKLRVEGASSVTLSPGLNPSVAVFVPEKKGQPASVKIFSLLNLAAVPTCQKTFFKAEKSQIKWNTLGTQVLVLTHTDVDNTNKSYYGQTGLYLLSAAGNFDCRVSLDKEGPVHDFAWSPNSKEFGVIYGFMPAKAMLFDQRVRTLHDFGSSFYNFISFNPQSRLILLAGFGNLAGKIDIFDRRSLTKFSTIDASNTSHCEWSPDGKFLLTATLSPRLRVDNGIKIWYILGQLVHVQECEELYQAGWRPALIDASPPFPQVIPPPPSPSASVQTHAALAKPAPSKPAGTYRPPGARGQGASLVYKRDEEGGSPGRTPGGSGAATPTRQGRSPAPHTNGRRYVPGAATSPSPGPDAERGAKARKRKGGKDKEKGEKKDQNGDKGAATPPALEVKTNGALLTVPGAESVPPTPGVDSLDPVQKKIRNLNKKLKAIDELKEKAGRGERLEATQLKKIESEADIRKELSSLSLSES</sequence>
<evidence type="ECO:0000313" key="2">
    <source>
        <dbReference type="Proteomes" id="UP000814140"/>
    </source>
</evidence>
<keyword evidence="2" id="KW-1185">Reference proteome</keyword>
<reference evidence="1" key="1">
    <citation type="submission" date="2021-03" db="EMBL/GenBank/DDBJ databases">
        <authorList>
            <consortium name="DOE Joint Genome Institute"/>
            <person name="Ahrendt S."/>
            <person name="Looney B.P."/>
            <person name="Miyauchi S."/>
            <person name="Morin E."/>
            <person name="Drula E."/>
            <person name="Courty P.E."/>
            <person name="Chicoki N."/>
            <person name="Fauchery L."/>
            <person name="Kohler A."/>
            <person name="Kuo A."/>
            <person name="Labutti K."/>
            <person name="Pangilinan J."/>
            <person name="Lipzen A."/>
            <person name="Riley R."/>
            <person name="Andreopoulos W."/>
            <person name="He G."/>
            <person name="Johnson J."/>
            <person name="Barry K.W."/>
            <person name="Grigoriev I.V."/>
            <person name="Nagy L."/>
            <person name="Hibbett D."/>
            <person name="Henrissat B."/>
            <person name="Matheny P.B."/>
            <person name="Labbe J."/>
            <person name="Martin F."/>
        </authorList>
    </citation>
    <scope>NUCLEOTIDE SEQUENCE</scope>
    <source>
        <strain evidence="1">HHB10654</strain>
    </source>
</reference>
<name>A0ACB8T152_9AGAM</name>
<keyword evidence="1" id="KW-0396">Initiation factor</keyword>
<protein>
    <submittedName>
        <fullName evidence="1">Translation initiation factor eIF-2A</fullName>
    </submittedName>
</protein>